<dbReference type="GO" id="GO:0003995">
    <property type="term" value="F:acyl-CoA dehydrogenase activity"/>
    <property type="evidence" value="ECO:0007669"/>
    <property type="project" value="TreeGrafter"/>
</dbReference>
<evidence type="ECO:0000256" key="2">
    <source>
        <dbReference type="ARBA" id="ARBA00009347"/>
    </source>
</evidence>
<feature type="domain" description="Acyl-CoA oxidase/dehydrogenase middle" evidence="8">
    <location>
        <begin position="133"/>
        <end position="226"/>
    </location>
</feature>
<dbReference type="GO" id="GO:0050660">
    <property type="term" value="F:flavin adenine dinucleotide binding"/>
    <property type="evidence" value="ECO:0007669"/>
    <property type="project" value="InterPro"/>
</dbReference>
<dbReference type="FunFam" id="1.20.140.10:FF:000001">
    <property type="entry name" value="Acyl-CoA dehydrogenase"/>
    <property type="match status" value="1"/>
</dbReference>
<dbReference type="Gene3D" id="1.10.540.10">
    <property type="entry name" value="Acyl-CoA dehydrogenase/oxidase, N-terminal domain"/>
    <property type="match status" value="1"/>
</dbReference>
<dbReference type="Pfam" id="PF02771">
    <property type="entry name" value="Acyl-CoA_dh_N"/>
    <property type="match status" value="1"/>
</dbReference>
<keyword evidence="4 6" id="KW-0274">FAD</keyword>
<evidence type="ECO:0000259" key="8">
    <source>
        <dbReference type="Pfam" id="PF02770"/>
    </source>
</evidence>
<evidence type="ECO:0000256" key="5">
    <source>
        <dbReference type="ARBA" id="ARBA00023002"/>
    </source>
</evidence>
<dbReference type="SUPFAM" id="SSF47203">
    <property type="entry name" value="Acyl-CoA dehydrogenase C-terminal domain-like"/>
    <property type="match status" value="1"/>
</dbReference>
<sequence length="401" mass="42817">MAVDKPAGLDGRGTAVDAGTYERLLADVTAWVEGPGEEWARVIESTGSVPAALRTELRERGFLGLAAPRELGGAGLSFTQWMGLMEVFSRSHASIRMIVHVVNGTWRSMNPHATAEQRARYVLPSVAGNITVAFTLTEPLNGTGADISSTVRRVGDVYLLNGTKHLITFGVHCDYWLLFARLEGSSGRDGTVGLLVARNSPGATVEDTSNTMGVRGTDHARLTFVDTPVPVDRRLGEEGDGLAIALGGFLTPSRISVAMSCVGLAERAQELAVGYARRRVTFGKPIASRQAIAFMLAENAADIQAARALVMHAAAEWEAGSGEAPALSSMAKLTAVDMLTRVTDKALQVHGGLGYWKSEAIERVYRDARAQRFEEGTNEIQKAVIAKDLLDRAAAKEEAGA</sequence>
<dbReference type="AlphaFoldDB" id="A0A2V5L9Z2"/>
<dbReference type="PANTHER" id="PTHR48083">
    <property type="entry name" value="MEDIUM-CHAIN SPECIFIC ACYL-COA DEHYDROGENASE, MITOCHONDRIAL-RELATED"/>
    <property type="match status" value="1"/>
</dbReference>
<comment type="cofactor">
    <cofactor evidence="1 6">
        <name>FAD</name>
        <dbReference type="ChEBI" id="CHEBI:57692"/>
    </cofactor>
</comment>
<feature type="domain" description="Acyl-CoA dehydrogenase/oxidase N-terminal" evidence="9">
    <location>
        <begin position="23"/>
        <end position="128"/>
    </location>
</feature>
<protein>
    <submittedName>
        <fullName evidence="10">Acyl-CoA dehydrogenase</fullName>
    </submittedName>
</protein>
<dbReference type="Pfam" id="PF00441">
    <property type="entry name" value="Acyl-CoA_dh_1"/>
    <property type="match status" value="1"/>
</dbReference>
<comment type="caution">
    <text evidence="10">The sequence shown here is derived from an EMBL/GenBank/DDBJ whole genome shotgun (WGS) entry which is preliminary data.</text>
</comment>
<proteinExistence type="inferred from homology"/>
<dbReference type="EMBL" id="QJVD01000008">
    <property type="protein sequence ID" value="PYI67592.1"/>
    <property type="molecule type" value="Genomic_DNA"/>
</dbReference>
<dbReference type="InterPro" id="IPR013786">
    <property type="entry name" value="AcylCoA_DH/ox_N"/>
</dbReference>
<keyword evidence="3 6" id="KW-0285">Flavoprotein</keyword>
<dbReference type="InterPro" id="IPR036250">
    <property type="entry name" value="AcylCo_DH-like_C"/>
</dbReference>
<dbReference type="InterPro" id="IPR050741">
    <property type="entry name" value="Acyl-CoA_dehydrogenase"/>
</dbReference>
<reference evidence="10 11" key="1">
    <citation type="submission" date="2018-05" db="EMBL/GenBank/DDBJ databases">
        <title>Genetic diversity of glacier-inhabiting Cryobacterium bacteria in China and description of Cryobacterium mengkeensis sp. nov. and Arthrobacter glacialis sp. nov.</title>
        <authorList>
            <person name="Liu Q."/>
            <person name="Xin Y.-H."/>
        </authorList>
    </citation>
    <scope>NUCLEOTIDE SEQUENCE [LARGE SCALE GENOMIC DNA]</scope>
    <source>
        <strain evidence="10 11">LI2</strain>
    </source>
</reference>
<dbReference type="InterPro" id="IPR009075">
    <property type="entry name" value="AcylCo_DH/oxidase_C"/>
</dbReference>
<keyword evidence="5 6" id="KW-0560">Oxidoreductase</keyword>
<evidence type="ECO:0000256" key="3">
    <source>
        <dbReference type="ARBA" id="ARBA00022630"/>
    </source>
</evidence>
<evidence type="ECO:0000259" key="7">
    <source>
        <dbReference type="Pfam" id="PF00441"/>
    </source>
</evidence>
<evidence type="ECO:0000313" key="10">
    <source>
        <dbReference type="EMBL" id="PYI67592.1"/>
    </source>
</evidence>
<dbReference type="RefSeq" id="WP_110500692.1">
    <property type="nucleotide sequence ID" value="NZ_QJVD01000008.1"/>
</dbReference>
<dbReference type="InterPro" id="IPR006091">
    <property type="entry name" value="Acyl-CoA_Oxase/DH_mid-dom"/>
</dbReference>
<dbReference type="Gene3D" id="1.20.140.10">
    <property type="entry name" value="Butyryl-CoA Dehydrogenase, subunit A, domain 3"/>
    <property type="match status" value="1"/>
</dbReference>
<evidence type="ECO:0000313" key="11">
    <source>
        <dbReference type="Proteomes" id="UP000247832"/>
    </source>
</evidence>
<dbReference type="InterPro" id="IPR046373">
    <property type="entry name" value="Acyl-CoA_Oxase/DH_mid-dom_sf"/>
</dbReference>
<dbReference type="InterPro" id="IPR009100">
    <property type="entry name" value="AcylCoA_DH/oxidase_NM_dom_sf"/>
</dbReference>
<evidence type="ECO:0000256" key="4">
    <source>
        <dbReference type="ARBA" id="ARBA00022827"/>
    </source>
</evidence>
<dbReference type="GO" id="GO:0005737">
    <property type="term" value="C:cytoplasm"/>
    <property type="evidence" value="ECO:0007669"/>
    <property type="project" value="TreeGrafter"/>
</dbReference>
<feature type="domain" description="Acyl-CoA dehydrogenase/oxidase C-terminal" evidence="7">
    <location>
        <begin position="239"/>
        <end position="389"/>
    </location>
</feature>
<evidence type="ECO:0000256" key="1">
    <source>
        <dbReference type="ARBA" id="ARBA00001974"/>
    </source>
</evidence>
<evidence type="ECO:0000259" key="9">
    <source>
        <dbReference type="Pfam" id="PF02771"/>
    </source>
</evidence>
<dbReference type="Pfam" id="PF02770">
    <property type="entry name" value="Acyl-CoA_dh_M"/>
    <property type="match status" value="1"/>
</dbReference>
<dbReference type="SUPFAM" id="SSF56645">
    <property type="entry name" value="Acyl-CoA dehydrogenase NM domain-like"/>
    <property type="match status" value="1"/>
</dbReference>
<comment type="similarity">
    <text evidence="2 6">Belongs to the acyl-CoA dehydrogenase family.</text>
</comment>
<organism evidence="10 11">
    <name type="scientific">Arthrobacter livingstonensis</name>
    <dbReference type="NCBI Taxonomy" id="670078"/>
    <lineage>
        <taxon>Bacteria</taxon>
        <taxon>Bacillati</taxon>
        <taxon>Actinomycetota</taxon>
        <taxon>Actinomycetes</taxon>
        <taxon>Micrococcales</taxon>
        <taxon>Micrococcaceae</taxon>
        <taxon>Arthrobacter</taxon>
    </lineage>
</organism>
<dbReference type="Proteomes" id="UP000247832">
    <property type="component" value="Unassembled WGS sequence"/>
</dbReference>
<dbReference type="Gene3D" id="2.40.110.10">
    <property type="entry name" value="Butyryl-CoA Dehydrogenase, subunit A, domain 2"/>
    <property type="match status" value="1"/>
</dbReference>
<dbReference type="PIRSF" id="PIRSF016578">
    <property type="entry name" value="HsaA"/>
    <property type="match status" value="1"/>
</dbReference>
<dbReference type="PANTHER" id="PTHR48083:SF2">
    <property type="entry name" value="MEDIUM-CHAIN SPECIFIC ACYL-COA DEHYDROGENASE, MITOCHONDRIAL"/>
    <property type="match status" value="1"/>
</dbReference>
<dbReference type="OrthoDB" id="2769798at2"/>
<keyword evidence="11" id="KW-1185">Reference proteome</keyword>
<accession>A0A2V5L9Z2</accession>
<name>A0A2V5L9Z2_9MICC</name>
<dbReference type="InterPro" id="IPR037069">
    <property type="entry name" value="AcylCoA_DH/ox_N_sf"/>
</dbReference>
<dbReference type="GO" id="GO:0033539">
    <property type="term" value="P:fatty acid beta-oxidation using acyl-CoA dehydrogenase"/>
    <property type="evidence" value="ECO:0007669"/>
    <property type="project" value="TreeGrafter"/>
</dbReference>
<evidence type="ECO:0000256" key="6">
    <source>
        <dbReference type="RuleBase" id="RU362125"/>
    </source>
</evidence>
<gene>
    <name evidence="10" type="ORF">CVV68_09080</name>
</gene>